<dbReference type="PROSITE" id="PS50297">
    <property type="entry name" value="ANK_REP_REGION"/>
    <property type="match status" value="1"/>
</dbReference>
<dbReference type="InterPro" id="IPR036770">
    <property type="entry name" value="Ankyrin_rpt-contain_sf"/>
</dbReference>
<dbReference type="PROSITE" id="PS50088">
    <property type="entry name" value="ANK_REPEAT"/>
    <property type="match status" value="1"/>
</dbReference>
<dbReference type="STRING" id="1316194.A0A1Q5UCP9"/>
<evidence type="ECO:0000256" key="2">
    <source>
        <dbReference type="ARBA" id="ARBA00023043"/>
    </source>
</evidence>
<protein>
    <submittedName>
        <fullName evidence="4">Uncharacterized protein</fullName>
    </submittedName>
</protein>
<evidence type="ECO:0000256" key="1">
    <source>
        <dbReference type="ARBA" id="ARBA00022737"/>
    </source>
</evidence>
<dbReference type="AlphaFoldDB" id="A0A1Q5UCP9"/>
<keyword evidence="1" id="KW-0677">Repeat</keyword>
<keyword evidence="5" id="KW-1185">Reference proteome</keyword>
<proteinExistence type="predicted"/>
<evidence type="ECO:0000313" key="5">
    <source>
        <dbReference type="Proteomes" id="UP000186955"/>
    </source>
</evidence>
<name>A0A1Q5UCP9_9EURO</name>
<dbReference type="Pfam" id="PF13857">
    <property type="entry name" value="Ank_5"/>
    <property type="match status" value="1"/>
</dbReference>
<dbReference type="SUPFAM" id="SSF48403">
    <property type="entry name" value="Ankyrin repeat"/>
    <property type="match status" value="1"/>
</dbReference>
<evidence type="ECO:0000256" key="3">
    <source>
        <dbReference type="PROSITE-ProRule" id="PRU00023"/>
    </source>
</evidence>
<gene>
    <name evidence="4" type="ORF">PENSUB_4418</name>
</gene>
<dbReference type="PANTHER" id="PTHR24189:SF50">
    <property type="entry name" value="ANKYRIN REPEAT AND SOCS BOX PROTEIN 2"/>
    <property type="match status" value="1"/>
</dbReference>
<dbReference type="SMART" id="SM00248">
    <property type="entry name" value="ANK"/>
    <property type="match status" value="2"/>
</dbReference>
<dbReference type="Proteomes" id="UP000186955">
    <property type="component" value="Unassembled WGS sequence"/>
</dbReference>
<dbReference type="Gene3D" id="1.25.40.20">
    <property type="entry name" value="Ankyrin repeat-containing domain"/>
    <property type="match status" value="2"/>
</dbReference>
<accession>A0A1Q5UCP9</accession>
<reference evidence="4 5" key="1">
    <citation type="submission" date="2016-10" db="EMBL/GenBank/DDBJ databases">
        <title>Genome sequence of the ascomycete fungus Penicillium subrubescens.</title>
        <authorList>
            <person name="De Vries R.P."/>
            <person name="Peng M."/>
            <person name="Dilokpimol A."/>
            <person name="Hilden K."/>
            <person name="Makela M.R."/>
            <person name="Grigoriev I."/>
            <person name="Riley R."/>
            <person name="Granchi Z."/>
        </authorList>
    </citation>
    <scope>NUCLEOTIDE SEQUENCE [LARGE SCALE GENOMIC DNA]</scope>
    <source>
        <strain evidence="4 5">CBS 132785</strain>
    </source>
</reference>
<dbReference type="PANTHER" id="PTHR24189">
    <property type="entry name" value="MYOTROPHIN"/>
    <property type="match status" value="1"/>
</dbReference>
<comment type="caution">
    <text evidence="4">The sequence shown here is derived from an EMBL/GenBank/DDBJ whole genome shotgun (WGS) entry which is preliminary data.</text>
</comment>
<dbReference type="EMBL" id="MNBE01000379">
    <property type="protein sequence ID" value="OKP10244.1"/>
    <property type="molecule type" value="Genomic_DNA"/>
</dbReference>
<feature type="repeat" description="ANK" evidence="3">
    <location>
        <begin position="151"/>
        <end position="183"/>
    </location>
</feature>
<keyword evidence="2 3" id="KW-0040">ANK repeat</keyword>
<evidence type="ECO:0000313" key="4">
    <source>
        <dbReference type="EMBL" id="OKP10244.1"/>
    </source>
</evidence>
<organism evidence="4 5">
    <name type="scientific">Penicillium subrubescens</name>
    <dbReference type="NCBI Taxonomy" id="1316194"/>
    <lineage>
        <taxon>Eukaryota</taxon>
        <taxon>Fungi</taxon>
        <taxon>Dikarya</taxon>
        <taxon>Ascomycota</taxon>
        <taxon>Pezizomycotina</taxon>
        <taxon>Eurotiomycetes</taxon>
        <taxon>Eurotiomycetidae</taxon>
        <taxon>Eurotiales</taxon>
        <taxon>Aspergillaceae</taxon>
        <taxon>Penicillium</taxon>
    </lineage>
</organism>
<sequence>MEVENDSFAEEFLDACYDWELSKVQEALATRRPSAENLNEGLANATRQRHTEMVAALFDAGAGFMADFACAREFLSRGADPNRIGPSGKSILVGAIVSSEDTSWIEVLLEYGARLEQEYLFYALRPRVRQKLQKTSFLLAKGLDPNHINTEWGTPLHYAVECGSPGLVRILLDAGADPTVRSTGKSYYGELPLAAAEHIRIPKNKEEIIALLQT</sequence>
<dbReference type="InterPro" id="IPR050745">
    <property type="entry name" value="Multifunctional_regulatory"/>
</dbReference>
<dbReference type="InterPro" id="IPR002110">
    <property type="entry name" value="Ankyrin_rpt"/>
</dbReference>